<gene>
    <name evidence="1" type="ORF">KA717_17465</name>
</gene>
<dbReference type="InterPro" id="IPR007460">
    <property type="entry name" value="BrnT_toxin"/>
</dbReference>
<dbReference type="InterPro" id="IPR038573">
    <property type="entry name" value="BrnT_sf"/>
</dbReference>
<organism evidence="1">
    <name type="scientific">Woronichinia naegeliana WA131</name>
    <dbReference type="NCBI Taxonomy" id="2824559"/>
    <lineage>
        <taxon>Bacteria</taxon>
        <taxon>Bacillati</taxon>
        <taxon>Cyanobacteriota</taxon>
        <taxon>Cyanophyceae</taxon>
        <taxon>Synechococcales</taxon>
        <taxon>Coelosphaeriaceae</taxon>
        <taxon>Woronichinia</taxon>
    </lineage>
</organism>
<name>A0A977L224_9CYAN</name>
<accession>A0A977L224</accession>
<sequence>MDFEWNAKKNQANIEKHGIDFEFAKEIFAGIWLSKRDNRKDYGEDRFLALGLFDQFVLLAVYTQRDQKIRLISVRRANAQERRIYYGYIERGTIEDSWSDARLRD</sequence>
<dbReference type="Pfam" id="PF04365">
    <property type="entry name" value="BrnT_toxin"/>
    <property type="match status" value="1"/>
</dbReference>
<dbReference type="Gene3D" id="3.10.450.530">
    <property type="entry name" value="Ribonuclease toxin, BrnT, of type II toxin-antitoxin system"/>
    <property type="match status" value="1"/>
</dbReference>
<evidence type="ECO:0000313" key="1">
    <source>
        <dbReference type="EMBL" id="UXE64141.1"/>
    </source>
</evidence>
<reference evidence="1" key="1">
    <citation type="submission" date="2021-04" db="EMBL/GenBank/DDBJ databases">
        <title>Genome sequence of Woronichinia naegeliana from Washington state freshwater lake bloom.</title>
        <authorList>
            <person name="Dreher T.W."/>
        </authorList>
    </citation>
    <scope>NUCLEOTIDE SEQUENCE</scope>
    <source>
        <strain evidence="1">WA131</strain>
    </source>
</reference>
<dbReference type="KEGG" id="wna:KA717_17465"/>
<protein>
    <submittedName>
        <fullName evidence="1">BrnT family toxin</fullName>
    </submittedName>
</protein>
<proteinExistence type="predicted"/>
<dbReference type="EMBL" id="CP073041">
    <property type="protein sequence ID" value="UXE64141.1"/>
    <property type="molecule type" value="Genomic_DNA"/>
</dbReference>
<dbReference type="Proteomes" id="UP001065613">
    <property type="component" value="Chromosome"/>
</dbReference>
<dbReference type="AlphaFoldDB" id="A0A977L224"/>